<evidence type="ECO:0000313" key="2">
    <source>
        <dbReference type="EMBL" id="CEG43426.1"/>
    </source>
</evidence>
<evidence type="ECO:0000256" key="1">
    <source>
        <dbReference type="SAM" id="Phobius"/>
    </source>
</evidence>
<keyword evidence="1" id="KW-0472">Membrane</keyword>
<keyword evidence="3" id="KW-1185">Reference proteome</keyword>
<dbReference type="Proteomes" id="UP000054928">
    <property type="component" value="Unassembled WGS sequence"/>
</dbReference>
<dbReference type="GeneID" id="36408676"/>
<sequence>MLSSMSSRETLYFSCSEWLMGTMINVALLSICFHPKAFALSRNYRHYNRMEGWYHVLRRGSDNELFLSAPTCKS</sequence>
<proteinExistence type="predicted"/>
<organism evidence="2 3">
    <name type="scientific">Plasmopara halstedii</name>
    <name type="common">Downy mildew of sunflower</name>
    <dbReference type="NCBI Taxonomy" id="4781"/>
    <lineage>
        <taxon>Eukaryota</taxon>
        <taxon>Sar</taxon>
        <taxon>Stramenopiles</taxon>
        <taxon>Oomycota</taxon>
        <taxon>Peronosporomycetes</taxon>
        <taxon>Peronosporales</taxon>
        <taxon>Peronosporaceae</taxon>
        <taxon>Plasmopara</taxon>
    </lineage>
</organism>
<dbReference type="RefSeq" id="XP_024579795.1">
    <property type="nucleotide sequence ID" value="XM_024729416.1"/>
</dbReference>
<keyword evidence="1" id="KW-0812">Transmembrane</keyword>
<dbReference type="AlphaFoldDB" id="A0A0P1AQ95"/>
<reference evidence="3" key="1">
    <citation type="submission" date="2014-09" db="EMBL/GenBank/DDBJ databases">
        <authorList>
            <person name="Sharma Rahul"/>
            <person name="Thines Marco"/>
        </authorList>
    </citation>
    <scope>NUCLEOTIDE SEQUENCE [LARGE SCALE GENOMIC DNA]</scope>
</reference>
<accession>A0A0P1AQ95</accession>
<protein>
    <submittedName>
        <fullName evidence="2">Uncharacterized protein</fullName>
    </submittedName>
</protein>
<name>A0A0P1AQ95_PLAHL</name>
<evidence type="ECO:0000313" key="3">
    <source>
        <dbReference type="Proteomes" id="UP000054928"/>
    </source>
</evidence>
<feature type="transmembrane region" description="Helical" evidence="1">
    <location>
        <begin position="20"/>
        <end position="40"/>
    </location>
</feature>
<dbReference type="EMBL" id="CCYD01000666">
    <property type="protein sequence ID" value="CEG43426.1"/>
    <property type="molecule type" value="Genomic_DNA"/>
</dbReference>
<keyword evidence="1" id="KW-1133">Transmembrane helix</keyword>